<keyword evidence="1" id="KW-1133">Transmembrane helix</keyword>
<protein>
    <submittedName>
        <fullName evidence="2">Uncharacterized protein</fullName>
    </submittedName>
</protein>
<feature type="transmembrane region" description="Helical" evidence="1">
    <location>
        <begin position="52"/>
        <end position="72"/>
    </location>
</feature>
<keyword evidence="1" id="KW-0812">Transmembrane</keyword>
<dbReference type="AlphaFoldDB" id="A0A5B0RST9"/>
<organism evidence="2 3">
    <name type="scientific">Puccinia graminis f. sp. tritici</name>
    <dbReference type="NCBI Taxonomy" id="56615"/>
    <lineage>
        <taxon>Eukaryota</taxon>
        <taxon>Fungi</taxon>
        <taxon>Dikarya</taxon>
        <taxon>Basidiomycota</taxon>
        <taxon>Pucciniomycotina</taxon>
        <taxon>Pucciniomycetes</taxon>
        <taxon>Pucciniales</taxon>
        <taxon>Pucciniaceae</taxon>
        <taxon>Puccinia</taxon>
    </lineage>
</organism>
<gene>
    <name evidence="2" type="ORF">PGTUg99_015912</name>
</gene>
<sequence length="135" mass="14975">MGECWRHETFPSAHSYPIDSHKSDSQQDFNQFSISIAQQPTQVSYKIMKSTIAIHSIFYTLVLMIMISTVAVEGHQCLIPELSQKVCVDGGNYPKPIIDKKDKKTFTCPGNSSPQCCSSDPTVYSTSLYCQGGTN</sequence>
<keyword evidence="1" id="KW-0472">Membrane</keyword>
<evidence type="ECO:0000313" key="3">
    <source>
        <dbReference type="Proteomes" id="UP000325313"/>
    </source>
</evidence>
<reference evidence="2 3" key="1">
    <citation type="submission" date="2019-05" db="EMBL/GenBank/DDBJ databases">
        <title>Emergence of the Ug99 lineage of the wheat stem rust pathogen through somatic hybridization.</title>
        <authorList>
            <person name="Li F."/>
            <person name="Upadhyaya N.M."/>
            <person name="Sperschneider J."/>
            <person name="Matny O."/>
            <person name="Nguyen-Phuc H."/>
            <person name="Mago R."/>
            <person name="Raley C."/>
            <person name="Miller M.E."/>
            <person name="Silverstein K.A.T."/>
            <person name="Henningsen E."/>
            <person name="Hirsch C.D."/>
            <person name="Visser B."/>
            <person name="Pretorius Z.A."/>
            <person name="Steffenson B.J."/>
            <person name="Schwessinger B."/>
            <person name="Dodds P.N."/>
            <person name="Figueroa M."/>
        </authorList>
    </citation>
    <scope>NUCLEOTIDE SEQUENCE [LARGE SCALE GENOMIC DNA]</scope>
    <source>
        <strain evidence="2 3">Ug99</strain>
    </source>
</reference>
<accession>A0A5B0RST9</accession>
<dbReference type="EMBL" id="VDEP01000142">
    <property type="protein sequence ID" value="KAA1128368.1"/>
    <property type="molecule type" value="Genomic_DNA"/>
</dbReference>
<proteinExistence type="predicted"/>
<name>A0A5B0RST9_PUCGR</name>
<comment type="caution">
    <text evidence="2">The sequence shown here is derived from an EMBL/GenBank/DDBJ whole genome shotgun (WGS) entry which is preliminary data.</text>
</comment>
<evidence type="ECO:0000313" key="2">
    <source>
        <dbReference type="EMBL" id="KAA1128368.1"/>
    </source>
</evidence>
<dbReference type="Proteomes" id="UP000325313">
    <property type="component" value="Unassembled WGS sequence"/>
</dbReference>
<evidence type="ECO:0000256" key="1">
    <source>
        <dbReference type="SAM" id="Phobius"/>
    </source>
</evidence>